<reference evidence="4" key="1">
    <citation type="submission" date="2020-02" db="EMBL/GenBank/DDBJ databases">
        <authorList>
            <person name="Meier V. D."/>
        </authorList>
    </citation>
    <scope>NUCLEOTIDE SEQUENCE</scope>
    <source>
        <strain evidence="4">AVDCRST_MAG12</strain>
    </source>
</reference>
<keyword evidence="2" id="KW-0732">Signal</keyword>
<name>A0A6J4SI12_9ACTN</name>
<dbReference type="SUPFAM" id="SSF51126">
    <property type="entry name" value="Pectin lyase-like"/>
    <property type="match status" value="1"/>
</dbReference>
<feature type="chain" id="PRO_5027118137" description="Right handed beta helix domain-containing protein" evidence="2">
    <location>
        <begin position="44"/>
        <end position="423"/>
    </location>
</feature>
<feature type="signal peptide" evidence="2">
    <location>
        <begin position="1"/>
        <end position="43"/>
    </location>
</feature>
<dbReference type="InterPro" id="IPR039448">
    <property type="entry name" value="Beta_helix"/>
</dbReference>
<dbReference type="InterPro" id="IPR011050">
    <property type="entry name" value="Pectin_lyase_fold/virulence"/>
</dbReference>
<evidence type="ECO:0000313" key="4">
    <source>
        <dbReference type="EMBL" id="CAA9492185.1"/>
    </source>
</evidence>
<feature type="region of interest" description="Disordered" evidence="1">
    <location>
        <begin position="204"/>
        <end position="263"/>
    </location>
</feature>
<dbReference type="EMBL" id="CADCVK010000327">
    <property type="protein sequence ID" value="CAA9492185.1"/>
    <property type="molecule type" value="Genomic_DNA"/>
</dbReference>
<feature type="domain" description="Right handed beta helix" evidence="3">
    <location>
        <begin position="158"/>
        <end position="306"/>
    </location>
</feature>
<protein>
    <recommendedName>
        <fullName evidence="3">Right handed beta helix domain-containing protein</fullName>
    </recommendedName>
</protein>
<dbReference type="InterPro" id="IPR006626">
    <property type="entry name" value="PbH1"/>
</dbReference>
<dbReference type="AlphaFoldDB" id="A0A6J4SI12"/>
<organism evidence="4">
    <name type="scientific">uncultured Rubrobacteraceae bacterium</name>
    <dbReference type="NCBI Taxonomy" id="349277"/>
    <lineage>
        <taxon>Bacteria</taxon>
        <taxon>Bacillati</taxon>
        <taxon>Actinomycetota</taxon>
        <taxon>Rubrobacteria</taxon>
        <taxon>Rubrobacterales</taxon>
        <taxon>Rubrobacteraceae</taxon>
        <taxon>environmental samples</taxon>
    </lineage>
</organism>
<accession>A0A6J4SI12</accession>
<evidence type="ECO:0000256" key="1">
    <source>
        <dbReference type="SAM" id="MobiDB-lite"/>
    </source>
</evidence>
<dbReference type="InterPro" id="IPR012334">
    <property type="entry name" value="Pectin_lyas_fold"/>
</dbReference>
<proteinExistence type="predicted"/>
<dbReference type="Gene3D" id="2.160.20.10">
    <property type="entry name" value="Single-stranded right-handed beta-helix, Pectin lyase-like"/>
    <property type="match status" value="1"/>
</dbReference>
<evidence type="ECO:0000259" key="3">
    <source>
        <dbReference type="Pfam" id="PF13229"/>
    </source>
</evidence>
<sequence length="423" mass="43239">MFSRSTLSGNLHKTSGAHLALLTVLVLVEAILLLALSSAPADAATTFTVNKTGDVADRKITDAACDVSRKRGKQCTLRAALEEANDTFGADTINFRLGGTAPVKTINVGSSGLEPLPEIRDSVTINGYSQPGSKPNTLAAGNDAVLKIELNGSGAGLSDGLMITGGQNTIKGLVINNFEGDGIEISGIEARGNRVEGNFIGTDANGAEARDNDYGVKIDGSTSNTSGGTEPAQRNLISGNDQDDVLFNKEGGSLGSDPPTHNTVRNNIIANNTGRGVVISKGTGNSVLSNQIFSNGALGIDLGGSGVTANDLAANKDADTGSNNLQNLPVITSVSSGPIATTISGTLNSNPDQSYTIECHRSDGDPSDYGEGQALLDTTTIATDADGNANFVCVFPGRISGQVSATATNKTTGDTSEFSQNTS</sequence>
<evidence type="ECO:0000256" key="2">
    <source>
        <dbReference type="SAM" id="SignalP"/>
    </source>
</evidence>
<dbReference type="SMART" id="SM00710">
    <property type="entry name" value="PbH1"/>
    <property type="match status" value="4"/>
</dbReference>
<dbReference type="Pfam" id="PF13229">
    <property type="entry name" value="Beta_helix"/>
    <property type="match status" value="1"/>
</dbReference>
<gene>
    <name evidence="4" type="ORF">AVDCRST_MAG12-2158</name>
</gene>